<dbReference type="GO" id="GO:0005634">
    <property type="term" value="C:nucleus"/>
    <property type="evidence" value="ECO:0007669"/>
    <property type="project" value="UniProtKB-SubCell"/>
</dbReference>
<name>A0AAE1B4L4_9GAST</name>
<dbReference type="PANTHER" id="PTHR12243:SF67">
    <property type="entry name" value="COREPRESSOR OF PANGOLIN, ISOFORM A-RELATED"/>
    <property type="match status" value="1"/>
</dbReference>
<evidence type="ECO:0000256" key="1">
    <source>
        <dbReference type="PROSITE-ProRule" id="PRU00371"/>
    </source>
</evidence>
<dbReference type="GO" id="GO:0006357">
    <property type="term" value="P:regulation of transcription by RNA polymerase II"/>
    <property type="evidence" value="ECO:0007669"/>
    <property type="project" value="TreeGrafter"/>
</dbReference>
<dbReference type="GO" id="GO:0005667">
    <property type="term" value="C:transcription regulator complex"/>
    <property type="evidence" value="ECO:0007669"/>
    <property type="project" value="TreeGrafter"/>
</dbReference>
<evidence type="ECO:0000313" key="5">
    <source>
        <dbReference type="EMBL" id="KAK3799520.1"/>
    </source>
</evidence>
<dbReference type="GO" id="GO:0003677">
    <property type="term" value="F:DNA binding"/>
    <property type="evidence" value="ECO:0007669"/>
    <property type="project" value="InterPro"/>
</dbReference>
<comment type="caution">
    <text evidence="5">The sequence shown here is derived from an EMBL/GenBank/DDBJ whole genome shotgun (WGS) entry which is preliminary data.</text>
</comment>
<reference evidence="5" key="1">
    <citation type="journal article" date="2023" name="G3 (Bethesda)">
        <title>A reference genome for the long-term kleptoplast-retaining sea slug Elysia crispata morphotype clarki.</title>
        <authorList>
            <person name="Eastman K.E."/>
            <person name="Pendleton A.L."/>
            <person name="Shaikh M.A."/>
            <person name="Suttiyut T."/>
            <person name="Ogas R."/>
            <person name="Tomko P."/>
            <person name="Gavelis G."/>
            <person name="Widhalm J.R."/>
            <person name="Wisecaver J.H."/>
        </authorList>
    </citation>
    <scope>NUCLEOTIDE SEQUENCE</scope>
    <source>
        <strain evidence="5">ECLA1</strain>
    </source>
</reference>
<dbReference type="InterPro" id="IPR004210">
    <property type="entry name" value="BESS_motif"/>
</dbReference>
<sequence>MKVLLDTEFLIAIIEQYPVLWDKENELYKCSISTANAWKDVCRAVFLNYDSAEEHEKTSSLRLVMKRWKNVRDAWAKAQKRLSSDNQTLHGRYPRKYVFEDQLAFLKKVIKIKGNESSVADNTESDAGSDVDPDSDSIVTDNVPETAERANLETSAAPCNSTSSGNTEMTRPRPTRKRKLNLYDYGKYEDRPIRLPPPKLEKNGRHMLFFRSLIPSLNQLNEEQILEFQVGVLKLMQDVRKISSESLSAENWKIEDCSP</sequence>
<accession>A0AAE1B4L4</accession>
<dbReference type="PROSITE" id="PS51029">
    <property type="entry name" value="MADF"/>
    <property type="match status" value="1"/>
</dbReference>
<dbReference type="AlphaFoldDB" id="A0AAE1B4L4"/>
<proteinExistence type="predicted"/>
<feature type="compositionally biased region" description="Acidic residues" evidence="2">
    <location>
        <begin position="123"/>
        <end position="135"/>
    </location>
</feature>
<feature type="region of interest" description="Disordered" evidence="2">
    <location>
        <begin position="117"/>
        <end position="178"/>
    </location>
</feature>
<organism evidence="5 6">
    <name type="scientific">Elysia crispata</name>
    <name type="common">lettuce slug</name>
    <dbReference type="NCBI Taxonomy" id="231223"/>
    <lineage>
        <taxon>Eukaryota</taxon>
        <taxon>Metazoa</taxon>
        <taxon>Spiralia</taxon>
        <taxon>Lophotrochozoa</taxon>
        <taxon>Mollusca</taxon>
        <taxon>Gastropoda</taxon>
        <taxon>Heterobranchia</taxon>
        <taxon>Euthyneura</taxon>
        <taxon>Panpulmonata</taxon>
        <taxon>Sacoglossa</taxon>
        <taxon>Placobranchoidea</taxon>
        <taxon>Plakobranchidae</taxon>
        <taxon>Elysia</taxon>
    </lineage>
</organism>
<dbReference type="EMBL" id="JAWDGP010000556">
    <property type="protein sequence ID" value="KAK3799520.1"/>
    <property type="molecule type" value="Genomic_DNA"/>
</dbReference>
<dbReference type="Proteomes" id="UP001283361">
    <property type="component" value="Unassembled WGS sequence"/>
</dbReference>
<evidence type="ECO:0000259" key="3">
    <source>
        <dbReference type="PROSITE" id="PS51029"/>
    </source>
</evidence>
<feature type="domain" description="MADF" evidence="3">
    <location>
        <begin position="9"/>
        <end position="111"/>
    </location>
</feature>
<dbReference type="PANTHER" id="PTHR12243">
    <property type="entry name" value="MADF DOMAIN TRANSCRIPTION FACTOR"/>
    <property type="match status" value="1"/>
</dbReference>
<dbReference type="PROSITE" id="PS51031">
    <property type="entry name" value="BESS"/>
    <property type="match status" value="1"/>
</dbReference>
<dbReference type="InterPro" id="IPR039353">
    <property type="entry name" value="TF_Adf1"/>
</dbReference>
<feature type="domain" description="BESS" evidence="4">
    <location>
        <begin position="203"/>
        <end position="242"/>
    </location>
</feature>
<feature type="compositionally biased region" description="Polar residues" evidence="2">
    <location>
        <begin position="152"/>
        <end position="169"/>
    </location>
</feature>
<protein>
    <recommendedName>
        <fullName evidence="7">MADF domain-containing protein</fullName>
    </recommendedName>
</protein>
<dbReference type="SMART" id="SM00595">
    <property type="entry name" value="MADF"/>
    <property type="match status" value="1"/>
</dbReference>
<evidence type="ECO:0008006" key="7">
    <source>
        <dbReference type="Google" id="ProtNLM"/>
    </source>
</evidence>
<evidence type="ECO:0000313" key="6">
    <source>
        <dbReference type="Proteomes" id="UP001283361"/>
    </source>
</evidence>
<keyword evidence="1" id="KW-0539">Nucleus</keyword>
<gene>
    <name evidence="5" type="ORF">RRG08_052705</name>
</gene>
<dbReference type="Pfam" id="PF10545">
    <property type="entry name" value="MADF_DNA_bdg"/>
    <property type="match status" value="1"/>
</dbReference>
<dbReference type="InterPro" id="IPR006578">
    <property type="entry name" value="MADF-dom"/>
</dbReference>
<keyword evidence="6" id="KW-1185">Reference proteome</keyword>
<evidence type="ECO:0000259" key="4">
    <source>
        <dbReference type="PROSITE" id="PS51031"/>
    </source>
</evidence>
<comment type="subcellular location">
    <subcellularLocation>
        <location evidence="1">Nucleus</location>
    </subcellularLocation>
</comment>
<evidence type="ECO:0000256" key="2">
    <source>
        <dbReference type="SAM" id="MobiDB-lite"/>
    </source>
</evidence>